<dbReference type="Proteomes" id="UP000019151">
    <property type="component" value="Chromosome"/>
</dbReference>
<dbReference type="STRING" id="861299.J421_2430"/>
<evidence type="ECO:0000313" key="1">
    <source>
        <dbReference type="EMBL" id="AHG89967.1"/>
    </source>
</evidence>
<proteinExistence type="predicted"/>
<protein>
    <recommendedName>
        <fullName evidence="3">Periplasmic heavy metal sensor</fullName>
    </recommendedName>
</protein>
<sequence>MLRSQQLAAMFLLGAFVVGGTLGFTVDRIVSDRLRAGAPQISVVDAFAEELELSAPQRAAVDSILTARNRVMDSIMGPLKPRLHAVRDSARHAIALRLTDAQRAKFDAYIERTKSHN</sequence>
<dbReference type="RefSeq" id="WP_148306284.1">
    <property type="nucleotide sequence ID" value="NZ_CP007128.1"/>
</dbReference>
<evidence type="ECO:0008006" key="3">
    <source>
        <dbReference type="Google" id="ProtNLM"/>
    </source>
</evidence>
<dbReference type="AlphaFoldDB" id="W0RHR2"/>
<dbReference type="HOGENOM" id="CLU_2081428_0_0_0"/>
<dbReference type="KEGG" id="gba:J421_2430"/>
<dbReference type="InParanoid" id="W0RHR2"/>
<dbReference type="OrthoDB" id="9842692at2"/>
<dbReference type="EMBL" id="CP007128">
    <property type="protein sequence ID" value="AHG89967.1"/>
    <property type="molecule type" value="Genomic_DNA"/>
</dbReference>
<reference evidence="1 2" key="1">
    <citation type="journal article" date="2014" name="Genome Announc.">
        <title>Genome Sequence and Methylome of Soil Bacterium Gemmatirosa kalamazoonensis KBS708T, a Member of the Rarely Cultivated Gemmatimonadetes Phylum.</title>
        <authorList>
            <person name="Debruyn J.M."/>
            <person name="Radosevich M."/>
            <person name="Wommack K.E."/>
            <person name="Polson S.W."/>
            <person name="Hauser L.J."/>
            <person name="Fawaz M.N."/>
            <person name="Korlach J."/>
            <person name="Tsai Y.C."/>
        </authorList>
    </citation>
    <scope>NUCLEOTIDE SEQUENCE [LARGE SCALE GENOMIC DNA]</scope>
    <source>
        <strain evidence="1 2">KBS708</strain>
    </source>
</reference>
<dbReference type="eggNOG" id="ENOG502ZVJ1">
    <property type="taxonomic scope" value="Bacteria"/>
</dbReference>
<keyword evidence="2" id="KW-1185">Reference proteome</keyword>
<organism evidence="1 2">
    <name type="scientific">Gemmatirosa kalamazoonensis</name>
    <dbReference type="NCBI Taxonomy" id="861299"/>
    <lineage>
        <taxon>Bacteria</taxon>
        <taxon>Pseudomonadati</taxon>
        <taxon>Gemmatimonadota</taxon>
        <taxon>Gemmatimonadia</taxon>
        <taxon>Gemmatimonadales</taxon>
        <taxon>Gemmatimonadaceae</taxon>
        <taxon>Gemmatirosa</taxon>
    </lineage>
</organism>
<name>W0RHR2_9BACT</name>
<accession>W0RHR2</accession>
<gene>
    <name evidence="1" type="ORF">J421_2430</name>
</gene>
<evidence type="ECO:0000313" key="2">
    <source>
        <dbReference type="Proteomes" id="UP000019151"/>
    </source>
</evidence>